<comment type="caution">
    <text evidence="2">The sequence shown here is derived from an EMBL/GenBank/DDBJ whole genome shotgun (WGS) entry which is preliminary data.</text>
</comment>
<organism evidence="2 3">
    <name type="scientific">Candidatus Galacturonatibacter soehngenii</name>
    <dbReference type="NCBI Taxonomy" id="2307010"/>
    <lineage>
        <taxon>Bacteria</taxon>
        <taxon>Bacillati</taxon>
        <taxon>Bacillota</taxon>
        <taxon>Clostridia</taxon>
        <taxon>Lachnospirales</taxon>
        <taxon>Lachnospiraceae</taxon>
        <taxon>Candidatus Galacturonatibacter</taxon>
    </lineage>
</organism>
<name>A0A7V7QLR4_9FIRM</name>
<dbReference type="OrthoDB" id="406840at186801"/>
<evidence type="ECO:0000256" key="1">
    <source>
        <dbReference type="SAM" id="Phobius"/>
    </source>
</evidence>
<keyword evidence="3" id="KW-1185">Reference proteome</keyword>
<dbReference type="AlphaFoldDB" id="A0A7V7QLR4"/>
<protein>
    <submittedName>
        <fullName evidence="2">Uncharacterized protein</fullName>
    </submittedName>
</protein>
<keyword evidence="1" id="KW-0812">Transmembrane</keyword>
<evidence type="ECO:0000313" key="2">
    <source>
        <dbReference type="EMBL" id="KAB1438688.1"/>
    </source>
</evidence>
<dbReference type="Proteomes" id="UP000461768">
    <property type="component" value="Unassembled WGS sequence"/>
</dbReference>
<reference evidence="2 3" key="2">
    <citation type="submission" date="2020-02" db="EMBL/GenBank/DDBJ databases">
        <title>Candidatus Galacturonibacter soehngenii shows hetero-acetogenic catabolism of galacturonic acid but lacks a canonical carbon monoxide dehydrogenase/acetyl-CoA synthase complex.</title>
        <authorList>
            <person name="Diender M."/>
            <person name="Stouten G.R."/>
            <person name="Petersen J.F."/>
            <person name="Nielsen P.H."/>
            <person name="Dueholm M.S."/>
            <person name="Pronk J.T."/>
            <person name="Van Loosdrecht M.C.M."/>
        </authorList>
    </citation>
    <scope>NUCLEOTIDE SEQUENCE [LARGE SCALE GENOMIC DNA]</scope>
    <source>
        <strain evidence="2">GalUA</strain>
    </source>
</reference>
<sequence length="133" mass="14966">MIYLLSILVTGVISSIIVYSLTLQSMQIKKGDWYGTYQFNIRDLDKTEYLAVILPSAGDANEEEGEFQWYNINNEVLAQGTCKIDKGGFVTFEVDGNSIATIFGVDEKYYFVDDSIIPQEIIKISEEPMVSTP</sequence>
<accession>A0A7V7QLR4</accession>
<dbReference type="RefSeq" id="WP_151146542.1">
    <property type="nucleotide sequence ID" value="NZ_WAGX01000005.1"/>
</dbReference>
<proteinExistence type="predicted"/>
<feature type="transmembrane region" description="Helical" evidence="1">
    <location>
        <begin position="6"/>
        <end position="23"/>
    </location>
</feature>
<evidence type="ECO:0000313" key="3">
    <source>
        <dbReference type="Proteomes" id="UP000461768"/>
    </source>
</evidence>
<reference evidence="2 3" key="1">
    <citation type="submission" date="2019-09" db="EMBL/GenBank/DDBJ databases">
        <authorList>
            <person name="Valk L.C."/>
        </authorList>
    </citation>
    <scope>NUCLEOTIDE SEQUENCE [LARGE SCALE GENOMIC DNA]</scope>
    <source>
        <strain evidence="2">GalUA</strain>
    </source>
</reference>
<keyword evidence="1" id="KW-1133">Transmembrane helix</keyword>
<keyword evidence="1" id="KW-0472">Membrane</keyword>
<dbReference type="EMBL" id="WAGX01000005">
    <property type="protein sequence ID" value="KAB1438688.1"/>
    <property type="molecule type" value="Genomic_DNA"/>
</dbReference>
<gene>
    <name evidence="2" type="ORF">F7O84_14280</name>
</gene>